<evidence type="ECO:0000313" key="2">
    <source>
        <dbReference type="Proteomes" id="UP000660745"/>
    </source>
</evidence>
<evidence type="ECO:0000313" key="1">
    <source>
        <dbReference type="EMBL" id="GGP07794.1"/>
    </source>
</evidence>
<accession>A0A918A655</accession>
<dbReference type="EMBL" id="BMNK01000005">
    <property type="protein sequence ID" value="GGP07794.1"/>
    <property type="molecule type" value="Genomic_DNA"/>
</dbReference>
<keyword evidence="2" id="KW-1185">Reference proteome</keyword>
<proteinExistence type="predicted"/>
<reference evidence="1" key="1">
    <citation type="journal article" date="2014" name="Int. J. Syst. Evol. Microbiol.">
        <title>Complete genome sequence of Corynebacterium casei LMG S-19264T (=DSM 44701T), isolated from a smear-ripened cheese.</title>
        <authorList>
            <consortium name="US DOE Joint Genome Institute (JGI-PGF)"/>
            <person name="Walter F."/>
            <person name="Albersmeier A."/>
            <person name="Kalinowski J."/>
            <person name="Ruckert C."/>
        </authorList>
    </citation>
    <scope>NUCLEOTIDE SEQUENCE</scope>
    <source>
        <strain evidence="1">CGMCC 4.7430</strain>
    </source>
</reference>
<name>A0A918A655_9ACTN</name>
<dbReference type="AlphaFoldDB" id="A0A918A655"/>
<dbReference type="Proteomes" id="UP000660745">
    <property type="component" value="Unassembled WGS sequence"/>
</dbReference>
<organism evidence="1 2">
    <name type="scientific">Nonomuraea glycinis</name>
    <dbReference type="NCBI Taxonomy" id="2047744"/>
    <lineage>
        <taxon>Bacteria</taxon>
        <taxon>Bacillati</taxon>
        <taxon>Actinomycetota</taxon>
        <taxon>Actinomycetes</taxon>
        <taxon>Streptosporangiales</taxon>
        <taxon>Streptosporangiaceae</taxon>
        <taxon>Nonomuraea</taxon>
    </lineage>
</organism>
<sequence>MNISLAPRWSAAWRDAVDLVKAQYHSAYGATISPDPDWFVLATRGPISALPVAGEPIEIAACAGLTNGAGRDLFSERYLTVPLEEAIEKATGTSVARERVVEVGSLAGSGVLAGFELIGLLPVISWCQGMDFILCTATPQVRKAMTRCEIPFRVLAEADGRRLEESERRRWGTYYDTQPLTVVIPLREIGQVFARVTGKYRFLHEGLLRSGARHVLEVARATPALGR</sequence>
<protein>
    <recommendedName>
        <fullName evidence="3">Thermostable hemolysin</fullName>
    </recommendedName>
</protein>
<comment type="caution">
    <text evidence="1">The sequence shown here is derived from an EMBL/GenBank/DDBJ whole genome shotgun (WGS) entry which is preliminary data.</text>
</comment>
<dbReference type="InterPro" id="IPR022050">
    <property type="entry name" value="T_hemolysin"/>
</dbReference>
<gene>
    <name evidence="1" type="ORF">GCM10012278_37000</name>
</gene>
<evidence type="ECO:0008006" key="3">
    <source>
        <dbReference type="Google" id="ProtNLM"/>
    </source>
</evidence>
<dbReference type="Pfam" id="PF12261">
    <property type="entry name" value="T_hemolysin"/>
    <property type="match status" value="1"/>
</dbReference>
<reference evidence="1" key="2">
    <citation type="submission" date="2020-09" db="EMBL/GenBank/DDBJ databases">
        <authorList>
            <person name="Sun Q."/>
            <person name="Zhou Y."/>
        </authorList>
    </citation>
    <scope>NUCLEOTIDE SEQUENCE</scope>
    <source>
        <strain evidence="1">CGMCC 4.7430</strain>
    </source>
</reference>
<dbReference type="RefSeq" id="WP_189139848.1">
    <property type="nucleotide sequence ID" value="NZ_BMNK01000005.1"/>
</dbReference>